<proteinExistence type="predicted"/>
<protein>
    <submittedName>
        <fullName evidence="2">Uncharacterized protein</fullName>
    </submittedName>
</protein>
<keyword evidence="3" id="KW-1185">Reference proteome</keyword>
<dbReference type="EMBL" id="JBBNAE010000001">
    <property type="protein sequence ID" value="KAK9154565.1"/>
    <property type="molecule type" value="Genomic_DNA"/>
</dbReference>
<reference evidence="2 3" key="1">
    <citation type="submission" date="2024-01" db="EMBL/GenBank/DDBJ databases">
        <title>Genome assemblies of Stephania.</title>
        <authorList>
            <person name="Yang L."/>
        </authorList>
    </citation>
    <scope>NUCLEOTIDE SEQUENCE [LARGE SCALE GENOMIC DNA]</scope>
    <source>
        <strain evidence="2">QJT</strain>
        <tissue evidence="2">Leaf</tissue>
    </source>
</reference>
<evidence type="ECO:0000313" key="2">
    <source>
        <dbReference type="EMBL" id="KAK9154565.1"/>
    </source>
</evidence>
<sequence>MVGGEERHGEGTEEGSGKNGRSSWIEERGKIKDKREGERAWICQKEEGGPVAKTICSIAGPLSRFVQRRR</sequence>
<gene>
    <name evidence="2" type="ORF">Sjap_002045</name>
</gene>
<feature type="compositionally biased region" description="Basic and acidic residues" evidence="1">
    <location>
        <begin position="24"/>
        <end position="37"/>
    </location>
</feature>
<organism evidence="2 3">
    <name type="scientific">Stephania japonica</name>
    <dbReference type="NCBI Taxonomy" id="461633"/>
    <lineage>
        <taxon>Eukaryota</taxon>
        <taxon>Viridiplantae</taxon>
        <taxon>Streptophyta</taxon>
        <taxon>Embryophyta</taxon>
        <taxon>Tracheophyta</taxon>
        <taxon>Spermatophyta</taxon>
        <taxon>Magnoliopsida</taxon>
        <taxon>Ranunculales</taxon>
        <taxon>Menispermaceae</taxon>
        <taxon>Menispermoideae</taxon>
        <taxon>Cissampelideae</taxon>
        <taxon>Stephania</taxon>
    </lineage>
</organism>
<comment type="caution">
    <text evidence="2">The sequence shown here is derived from an EMBL/GenBank/DDBJ whole genome shotgun (WGS) entry which is preliminary data.</text>
</comment>
<evidence type="ECO:0000313" key="3">
    <source>
        <dbReference type="Proteomes" id="UP001417504"/>
    </source>
</evidence>
<dbReference type="AlphaFoldDB" id="A0AAP0KM11"/>
<feature type="compositionally biased region" description="Basic and acidic residues" evidence="1">
    <location>
        <begin position="1"/>
        <end position="11"/>
    </location>
</feature>
<dbReference type="Proteomes" id="UP001417504">
    <property type="component" value="Unassembled WGS sequence"/>
</dbReference>
<accession>A0AAP0KM11</accession>
<evidence type="ECO:0000256" key="1">
    <source>
        <dbReference type="SAM" id="MobiDB-lite"/>
    </source>
</evidence>
<name>A0AAP0KM11_9MAGN</name>
<feature type="region of interest" description="Disordered" evidence="1">
    <location>
        <begin position="1"/>
        <end position="37"/>
    </location>
</feature>